<reference evidence="4" key="1">
    <citation type="submission" date="2006-03" db="EMBL/GenBank/DDBJ databases">
        <authorList>
            <person name="Edholm E.-S.I."/>
            <person name="Stafford J.L."/>
            <person name="Quiniou S.M."/>
            <person name="Waldbieser G."/>
            <person name="Miller N.W."/>
            <person name="Bengten E."/>
            <person name="Wilson M."/>
        </authorList>
    </citation>
    <scope>NUCLEOTIDE SEQUENCE</scope>
</reference>
<dbReference type="SUPFAM" id="SSF48726">
    <property type="entry name" value="Immunoglobulin"/>
    <property type="match status" value="3"/>
</dbReference>
<dbReference type="GO" id="GO:1990782">
    <property type="term" value="F:protein tyrosine kinase binding"/>
    <property type="evidence" value="ECO:0000353"/>
    <property type="project" value="AgBase"/>
</dbReference>
<feature type="transmembrane region" description="Helical" evidence="1">
    <location>
        <begin position="417"/>
        <end position="441"/>
    </location>
</feature>
<dbReference type="Proteomes" id="UP000221080">
    <property type="component" value="Chromosome 1"/>
</dbReference>
<dbReference type="InterPro" id="IPR003599">
    <property type="entry name" value="Ig_sub"/>
</dbReference>
<dbReference type="SMART" id="SM00406">
    <property type="entry name" value="IGv"/>
    <property type="match status" value="1"/>
</dbReference>
<evidence type="ECO:0000256" key="1">
    <source>
        <dbReference type="SAM" id="Phobius"/>
    </source>
</evidence>
<evidence type="ECO:0000313" key="4">
    <source>
        <dbReference type="EMBL" id="ABD93355.1"/>
    </source>
</evidence>
<dbReference type="AlphaFoldDB" id="Q1W648"/>
<feature type="chain" id="PRO_5013530928" evidence="2">
    <location>
        <begin position="19"/>
        <end position="471"/>
    </location>
</feature>
<keyword evidence="2" id="KW-0732">Signal</keyword>
<dbReference type="OrthoDB" id="8657369at2759"/>
<reference evidence="6" key="4">
    <citation type="submission" date="2025-04" db="UniProtKB">
        <authorList>
            <consortium name="RefSeq"/>
        </authorList>
    </citation>
    <scope>IDENTIFICATION</scope>
    <source>
        <tissue evidence="6">Blood</tissue>
    </source>
</reference>
<dbReference type="STRING" id="7998.ENSIPUP00000009373"/>
<dbReference type="CDD" id="cd12087">
    <property type="entry name" value="TM_EGFR-like"/>
    <property type="match status" value="1"/>
</dbReference>
<dbReference type="InterPro" id="IPR036179">
    <property type="entry name" value="Ig-like_dom_sf"/>
</dbReference>
<proteinExistence type="predicted"/>
<organism evidence="4">
    <name type="scientific">Ictalurus punctatus</name>
    <name type="common">Channel catfish</name>
    <name type="synonym">Silurus punctatus</name>
    <dbReference type="NCBI Taxonomy" id="7998"/>
    <lineage>
        <taxon>Eukaryota</taxon>
        <taxon>Metazoa</taxon>
        <taxon>Chordata</taxon>
        <taxon>Craniata</taxon>
        <taxon>Vertebrata</taxon>
        <taxon>Euteleostomi</taxon>
        <taxon>Actinopterygii</taxon>
        <taxon>Neopterygii</taxon>
        <taxon>Teleostei</taxon>
        <taxon>Ostariophysi</taxon>
        <taxon>Siluriformes</taxon>
        <taxon>Ictaluridae</taxon>
        <taxon>Ictalurus</taxon>
    </lineage>
</organism>
<dbReference type="SMART" id="SM00409">
    <property type="entry name" value="IG"/>
    <property type="match status" value="4"/>
</dbReference>
<evidence type="ECO:0000259" key="3">
    <source>
        <dbReference type="PROSITE" id="PS50835"/>
    </source>
</evidence>
<feature type="domain" description="Ig-like" evidence="3">
    <location>
        <begin position="13"/>
        <end position="112"/>
    </location>
</feature>
<accession>Q1W648</accession>
<evidence type="ECO:0000313" key="5">
    <source>
        <dbReference type="Proteomes" id="UP000221080"/>
    </source>
</evidence>
<keyword evidence="5" id="KW-1185">Reference proteome</keyword>
<gene>
    <name evidence="6" type="primary">cd4-1</name>
</gene>
<dbReference type="InterPro" id="IPR007110">
    <property type="entry name" value="Ig-like_dom"/>
</dbReference>
<dbReference type="OMA" id="KTCQCSH"/>
<dbReference type="PANTHER" id="PTHR11422">
    <property type="entry name" value="T-CELL SURFACE GLYCOPROTEIN CD4"/>
    <property type="match status" value="1"/>
</dbReference>
<reference evidence="5" key="3">
    <citation type="journal article" date="2016" name="Nat. Commun.">
        <title>The channel catfish genome sequence provides insights into the evolution of scale formation in teleosts.</title>
        <authorList>
            <person name="Liu Z."/>
            <person name="Liu S."/>
            <person name="Yao J."/>
            <person name="Bao L."/>
            <person name="Zhang J."/>
            <person name="Li Y."/>
            <person name="Jiang C."/>
            <person name="Sun L."/>
            <person name="Wang R."/>
            <person name="Zhang Y."/>
            <person name="Zhou T."/>
            <person name="Zeng Q."/>
            <person name="Fu Q."/>
            <person name="Gao S."/>
            <person name="Li N."/>
            <person name="Koren S."/>
            <person name="Jiang Y."/>
            <person name="Zimin A."/>
            <person name="Xu P."/>
            <person name="Phillippy A.M."/>
            <person name="Geng X."/>
            <person name="Song L."/>
            <person name="Sun F."/>
            <person name="Li C."/>
            <person name="Wang X."/>
            <person name="Chen A."/>
            <person name="Jin Y."/>
            <person name="Yuan Z."/>
            <person name="Yang Y."/>
            <person name="Tan S."/>
            <person name="Peatman E."/>
            <person name="Lu J."/>
            <person name="Qin Z."/>
            <person name="Dunham R."/>
            <person name="Li Z."/>
            <person name="Sonstegard T."/>
            <person name="Feng J."/>
            <person name="Danzmann R.G."/>
            <person name="Schroeder S."/>
            <person name="Scheffler B."/>
            <person name="Duke M.V."/>
            <person name="Ballard L."/>
            <person name="Kucuktas H."/>
            <person name="Kaltenboeck L."/>
            <person name="Liu H."/>
            <person name="Armbruster J."/>
            <person name="Xie Y."/>
            <person name="Kirby M.L."/>
            <person name="Tian Y."/>
            <person name="Flanagan M.E."/>
            <person name="Mu W."/>
            <person name="Waldbieser G.C."/>
        </authorList>
    </citation>
    <scope>NUCLEOTIDE SEQUENCE [LARGE SCALE GENOMIC DNA]</scope>
    <source>
        <strain evidence="5">SDA103</strain>
    </source>
</reference>
<dbReference type="PROSITE" id="PS50835">
    <property type="entry name" value="IG_LIKE"/>
    <property type="match status" value="3"/>
</dbReference>
<feature type="signal peptide" evidence="2">
    <location>
        <begin position="1"/>
        <end position="18"/>
    </location>
</feature>
<dbReference type="EMBL" id="DQ435305">
    <property type="protein sequence ID" value="ABD93355.1"/>
    <property type="molecule type" value="Genomic_DNA"/>
</dbReference>
<protein>
    <submittedName>
        <fullName evidence="6">CD4-1 molecule isoform X1</fullName>
    </submittedName>
    <submittedName>
        <fullName evidence="4">CD4-like protein 1</fullName>
    </submittedName>
</protein>
<sequence length="471" mass="52131">MSFLLGLLLLLAPCHSAADEPKGIFAQFGNSVTLPRRIWGIEGKIHVNWYFQDNLLISRNPTLSASKTVHNRFSLSSDSSLIISNVEKSDFGIFKCEQHHLVETITDTYKLYEVMMSTPPPLLVGASLDLSCEIESEGFKLVHEIKWFGPDNTLYVGSSSSNKRTLRVTKVSSIHSGKWTCAVRYGASITLKARTDVIIVDLASSSPDPIYTSDSSINFLIPCSLSSKIPWSTVNATGVTGGSWHFTPFKSSESSLPLLKLQLNPSPAWKFPSGTHTLLMETDLKNHELGVKISKVSINERGNYTCSLEFGSRTLSRSVQVEVLQVISSEGKVIYEGNTVNLTCTLGHHMTPDLEVNWIPPYGSSLSKLSPPYTTMLSIPGVSVKDSGRWTCQLKKNATLLTSATISLKIEKAPVNIWLVVAIIGGLLVFILIAVITVFIIRRHRQMMRYRCRKGRVCCCKNPKPKGFYKT</sequence>
<dbReference type="RefSeq" id="XP_017329493.1">
    <property type="nucleotide sequence ID" value="XM_017474004.3"/>
</dbReference>
<name>Q1W648_ICTPU</name>
<dbReference type="PANTHER" id="PTHR11422:SF0">
    <property type="entry name" value="T-CELL SURFACE GLYCOPROTEIN CD4"/>
    <property type="match status" value="1"/>
</dbReference>
<evidence type="ECO:0000313" key="6">
    <source>
        <dbReference type="RefSeq" id="XP_017329493.1"/>
    </source>
</evidence>
<dbReference type="InterPro" id="IPR013106">
    <property type="entry name" value="Ig_V-set"/>
</dbReference>
<keyword evidence="1" id="KW-0472">Membrane</keyword>
<reference evidence="4" key="2">
    <citation type="journal article" date="2007" name="Dev. Comp. Immunol.">
        <title>Channel catfish, Ictalurus punctatus, CD4-like molecules.</title>
        <authorList>
            <person name="Edholm E.S."/>
            <person name="Stafford J.L."/>
            <person name="Quiniou S.M."/>
            <person name="Waldbieser G."/>
            <person name="Miller N.W."/>
            <person name="Bengten E."/>
            <person name="Wilson M."/>
        </authorList>
    </citation>
    <scope>NUCLEOTIDE SEQUENCE</scope>
</reference>
<feature type="domain" description="Ig-like" evidence="3">
    <location>
        <begin position="322"/>
        <end position="407"/>
    </location>
</feature>
<keyword evidence="1" id="KW-0812">Transmembrane</keyword>
<feature type="domain" description="Ig-like" evidence="3">
    <location>
        <begin position="125"/>
        <end position="192"/>
    </location>
</feature>
<evidence type="ECO:0000256" key="2">
    <source>
        <dbReference type="SAM" id="SignalP"/>
    </source>
</evidence>
<keyword evidence="1" id="KW-1133">Transmembrane helix</keyword>
<dbReference type="InterPro" id="IPR013783">
    <property type="entry name" value="Ig-like_fold"/>
</dbReference>
<dbReference type="CTD" id="799982"/>
<dbReference type="GeneID" id="100304978"/>
<dbReference type="Gene3D" id="2.60.40.10">
    <property type="entry name" value="Immunoglobulins"/>
    <property type="match status" value="4"/>
</dbReference>